<comment type="catalytic activity">
    <reaction evidence="9 11">
        <text>Couples ATP hydrolysis with the unwinding of duplex DNA by translocating in the 3'-5' direction.</text>
        <dbReference type="EC" id="5.6.2.4"/>
    </reaction>
</comment>
<evidence type="ECO:0000256" key="5">
    <source>
        <dbReference type="ARBA" id="ARBA00022806"/>
    </source>
</evidence>
<keyword evidence="5 11" id="KW-0347">Helicase</keyword>
<dbReference type="CDD" id="cd18015">
    <property type="entry name" value="DEXHc_RecQ1"/>
    <property type="match status" value="1"/>
</dbReference>
<dbReference type="GO" id="GO:0005634">
    <property type="term" value="C:nucleus"/>
    <property type="evidence" value="ECO:0007669"/>
    <property type="project" value="UniProtKB-SubCell"/>
</dbReference>
<dbReference type="InterPro" id="IPR036388">
    <property type="entry name" value="WH-like_DNA-bd_sf"/>
</dbReference>
<keyword evidence="2" id="KW-0479">Metal-binding</keyword>
<evidence type="ECO:0000313" key="15">
    <source>
        <dbReference type="EMBL" id="MDE46067.1"/>
    </source>
</evidence>
<dbReference type="Gene3D" id="3.40.50.300">
    <property type="entry name" value="P-loop containing nucleotide triphosphate hydrolases"/>
    <property type="match status" value="2"/>
</dbReference>
<dbReference type="Pfam" id="PF16124">
    <property type="entry name" value="RecQ_Zn_bind"/>
    <property type="match status" value="1"/>
</dbReference>
<dbReference type="PROSITE" id="PS51192">
    <property type="entry name" value="HELICASE_ATP_BIND_1"/>
    <property type="match status" value="1"/>
</dbReference>
<dbReference type="PANTHER" id="PTHR13710:SF105">
    <property type="entry name" value="ATP-DEPENDENT DNA HELICASE Q1"/>
    <property type="match status" value="1"/>
</dbReference>
<dbReference type="Gene3D" id="1.10.10.10">
    <property type="entry name" value="Winged helix-like DNA-binding domain superfamily/Winged helix DNA-binding domain"/>
    <property type="match status" value="1"/>
</dbReference>
<name>A0A6G1S7D1_9ACAR</name>
<dbReference type="GO" id="GO:0016787">
    <property type="term" value="F:hydrolase activity"/>
    <property type="evidence" value="ECO:0007669"/>
    <property type="project" value="UniProtKB-KW"/>
</dbReference>
<feature type="domain" description="Helicase ATP-binding" evidence="13">
    <location>
        <begin position="87"/>
        <end position="262"/>
    </location>
</feature>
<dbReference type="GO" id="GO:0005737">
    <property type="term" value="C:cytoplasm"/>
    <property type="evidence" value="ECO:0007669"/>
    <property type="project" value="TreeGrafter"/>
</dbReference>
<evidence type="ECO:0000256" key="11">
    <source>
        <dbReference type="RuleBase" id="RU364117"/>
    </source>
</evidence>
<dbReference type="EC" id="5.6.2.4" evidence="11"/>
<evidence type="ECO:0000259" key="14">
    <source>
        <dbReference type="PROSITE" id="PS51194"/>
    </source>
</evidence>
<comment type="subcellular location">
    <subcellularLocation>
        <location evidence="11">Nucleus</location>
    </subcellularLocation>
</comment>
<dbReference type="Pfam" id="PF00271">
    <property type="entry name" value="Helicase_C"/>
    <property type="match status" value="1"/>
</dbReference>
<evidence type="ECO:0000256" key="2">
    <source>
        <dbReference type="ARBA" id="ARBA00022723"/>
    </source>
</evidence>
<evidence type="ECO:0000256" key="4">
    <source>
        <dbReference type="ARBA" id="ARBA00022801"/>
    </source>
</evidence>
<keyword evidence="6 11" id="KW-0067">ATP-binding</keyword>
<dbReference type="FunFam" id="3.40.50.300:FF:001544">
    <property type="entry name" value="ATP-dependent DNA helicase"/>
    <property type="match status" value="1"/>
</dbReference>
<keyword evidence="8" id="KW-0413">Isomerase</keyword>
<evidence type="ECO:0000256" key="1">
    <source>
        <dbReference type="ARBA" id="ARBA00005446"/>
    </source>
</evidence>
<evidence type="ECO:0000256" key="3">
    <source>
        <dbReference type="ARBA" id="ARBA00022741"/>
    </source>
</evidence>
<dbReference type="GO" id="GO:0005524">
    <property type="term" value="F:ATP binding"/>
    <property type="evidence" value="ECO:0007669"/>
    <property type="project" value="UniProtKB-KW"/>
</dbReference>
<keyword evidence="7" id="KW-0238">DNA-binding</keyword>
<keyword evidence="12" id="KW-0175">Coiled coil</keyword>
<dbReference type="CDD" id="cd18794">
    <property type="entry name" value="SF2_C_RecQ"/>
    <property type="match status" value="1"/>
</dbReference>
<reference evidence="15" key="1">
    <citation type="submission" date="2018-10" db="EMBL/GenBank/DDBJ databases">
        <title>Transcriptome assembly of Aceria tosichella (Wheat curl mite) Type 2.</title>
        <authorList>
            <person name="Scully E.D."/>
            <person name="Geib S.M."/>
            <person name="Palmer N.A."/>
            <person name="Gupta A.K."/>
            <person name="Sarath G."/>
            <person name="Tatineni S."/>
        </authorList>
    </citation>
    <scope>NUCLEOTIDE SEQUENCE</scope>
    <source>
        <strain evidence="15">LincolnNE</strain>
    </source>
</reference>
<dbReference type="GO" id="GO:0046872">
    <property type="term" value="F:metal ion binding"/>
    <property type="evidence" value="ECO:0007669"/>
    <property type="project" value="UniProtKB-KW"/>
</dbReference>
<dbReference type="PANTHER" id="PTHR13710">
    <property type="entry name" value="DNA HELICASE RECQ FAMILY MEMBER"/>
    <property type="match status" value="1"/>
</dbReference>
<evidence type="ECO:0000259" key="13">
    <source>
        <dbReference type="PROSITE" id="PS51192"/>
    </source>
</evidence>
<dbReference type="InterPro" id="IPR027417">
    <property type="entry name" value="P-loop_NTPase"/>
</dbReference>
<keyword evidence="4 11" id="KW-0378">Hydrolase</keyword>
<evidence type="ECO:0000256" key="9">
    <source>
        <dbReference type="ARBA" id="ARBA00034617"/>
    </source>
</evidence>
<dbReference type="InterPro" id="IPR014001">
    <property type="entry name" value="Helicase_ATP-bd"/>
</dbReference>
<dbReference type="FunFam" id="3.40.50.300:FF:001975">
    <property type="entry name" value="ATP-dependent DNA helicase"/>
    <property type="match status" value="1"/>
</dbReference>
<keyword evidence="11" id="KW-0539">Nucleus</keyword>
<dbReference type="InterPro" id="IPR004589">
    <property type="entry name" value="DNA_helicase_ATP-dep_RecQ"/>
</dbReference>
<dbReference type="SUPFAM" id="SSF52540">
    <property type="entry name" value="P-loop containing nucleoside triphosphate hydrolases"/>
    <property type="match status" value="1"/>
</dbReference>
<evidence type="ECO:0000256" key="8">
    <source>
        <dbReference type="ARBA" id="ARBA00023235"/>
    </source>
</evidence>
<comment type="catalytic activity">
    <reaction evidence="10 11">
        <text>ATP + H2O = ADP + phosphate + H(+)</text>
        <dbReference type="Rhea" id="RHEA:13065"/>
        <dbReference type="ChEBI" id="CHEBI:15377"/>
        <dbReference type="ChEBI" id="CHEBI:15378"/>
        <dbReference type="ChEBI" id="CHEBI:30616"/>
        <dbReference type="ChEBI" id="CHEBI:43474"/>
        <dbReference type="ChEBI" id="CHEBI:456216"/>
    </reaction>
</comment>
<dbReference type="InterPro" id="IPR011545">
    <property type="entry name" value="DEAD/DEAH_box_helicase_dom"/>
</dbReference>
<evidence type="ECO:0000256" key="6">
    <source>
        <dbReference type="ARBA" id="ARBA00022840"/>
    </source>
</evidence>
<dbReference type="NCBIfam" id="TIGR00614">
    <property type="entry name" value="recQ_fam"/>
    <property type="match status" value="1"/>
</dbReference>
<dbReference type="EMBL" id="GGYP01001296">
    <property type="protein sequence ID" value="MDE46067.1"/>
    <property type="molecule type" value="Transcribed_RNA"/>
</dbReference>
<sequence>MDNQHNELRKARDELQQVNAAIQETNEQLKFYKKKKKELEDRVASLTQSYDNSFAEKQSFPWAKEIHDCLVNVFGLRAFRGLQETVINCTMSKKDCIYVAATGSGKSLVFQLPALVDPGITLVVSPLLSLMEDQVNQLDLLGIPAVVLNSTTSKEDAKRAHQAMTDPNSMLRLIYVTPERLAKSKFLMSQIQKMYEIGRFTRLVIDEVHCCSQWGHDFRKDYKQLHIFKREFPNTPILGLTATATPAVITDIKKILGIPNCALYKGSFYRPNLYYEIRITSSKDNVDNDVVNLISSKFANQTGIIYCLSTKETEDVASKLSSLGLSCHAYHAQMDMKLRIKIQNDWYNNRCKVIVATVAFGLGINKMDVRFVIHYTISKSLENYYQETGRAGRDGQPAHCILYFRFADVFRATALTYAEPNGKAHVYGVVSYCLNRRSCRKKLIAEHFVDTLKKEPSDTSCCDNCSAQVEIYKDDFIDASDWLNTVLEILNQAEMINEKMTFNKLIDAWTQTKGPKKLRLENITRPALTRCDCEVVVGSLLCEGYLEEYFHITPYSIISYLEPGQRGKMYRAGKAEGPKIHRMSFESLAVWS</sequence>
<dbReference type="GO" id="GO:0000724">
    <property type="term" value="P:double-strand break repair via homologous recombination"/>
    <property type="evidence" value="ECO:0007669"/>
    <property type="project" value="TreeGrafter"/>
</dbReference>
<dbReference type="GO" id="GO:0009378">
    <property type="term" value="F:four-way junction helicase activity"/>
    <property type="evidence" value="ECO:0007669"/>
    <property type="project" value="TreeGrafter"/>
</dbReference>
<dbReference type="InterPro" id="IPR032284">
    <property type="entry name" value="RecQ_Zn-bd"/>
</dbReference>
<feature type="domain" description="Helicase C-terminal" evidence="14">
    <location>
        <begin position="285"/>
        <end position="437"/>
    </location>
</feature>
<accession>A0A6G1S7D1</accession>
<organism evidence="15">
    <name type="scientific">Aceria tosichella</name>
    <name type="common">wheat curl mite</name>
    <dbReference type="NCBI Taxonomy" id="561515"/>
    <lineage>
        <taxon>Eukaryota</taxon>
        <taxon>Metazoa</taxon>
        <taxon>Ecdysozoa</taxon>
        <taxon>Arthropoda</taxon>
        <taxon>Chelicerata</taxon>
        <taxon>Arachnida</taxon>
        <taxon>Acari</taxon>
        <taxon>Acariformes</taxon>
        <taxon>Trombidiformes</taxon>
        <taxon>Prostigmata</taxon>
        <taxon>Eupodina</taxon>
        <taxon>Eriophyoidea</taxon>
        <taxon>Eriophyidae</taxon>
        <taxon>Eriophyinae</taxon>
        <taxon>Aceriini</taxon>
        <taxon>Aceria</taxon>
    </lineage>
</organism>
<dbReference type="GO" id="GO:0003677">
    <property type="term" value="F:DNA binding"/>
    <property type="evidence" value="ECO:0007669"/>
    <property type="project" value="UniProtKB-KW"/>
</dbReference>
<dbReference type="SMART" id="SM00490">
    <property type="entry name" value="HELICc"/>
    <property type="match status" value="1"/>
</dbReference>
<dbReference type="Pfam" id="PF00270">
    <property type="entry name" value="DEAD"/>
    <property type="match status" value="1"/>
</dbReference>
<feature type="coiled-coil region" evidence="12">
    <location>
        <begin position="1"/>
        <end position="56"/>
    </location>
</feature>
<protein>
    <recommendedName>
        <fullName evidence="11">ATP-dependent DNA helicase</fullName>
        <ecNumber evidence="11">5.6.2.4</ecNumber>
    </recommendedName>
</protein>
<dbReference type="SMART" id="SM00487">
    <property type="entry name" value="DEXDc"/>
    <property type="match status" value="1"/>
</dbReference>
<dbReference type="PROSITE" id="PS51194">
    <property type="entry name" value="HELICASE_CTER"/>
    <property type="match status" value="1"/>
</dbReference>
<proteinExistence type="inferred from homology"/>
<dbReference type="AlphaFoldDB" id="A0A6G1S7D1"/>
<dbReference type="GO" id="GO:0005694">
    <property type="term" value="C:chromosome"/>
    <property type="evidence" value="ECO:0007669"/>
    <property type="project" value="TreeGrafter"/>
</dbReference>
<evidence type="ECO:0000256" key="10">
    <source>
        <dbReference type="ARBA" id="ARBA00049360"/>
    </source>
</evidence>
<gene>
    <name evidence="15" type="primary">Recql_1</name>
    <name evidence="15" type="ORF">g.4657</name>
</gene>
<evidence type="ECO:0000256" key="7">
    <source>
        <dbReference type="ARBA" id="ARBA00023125"/>
    </source>
</evidence>
<keyword evidence="3 11" id="KW-0547">Nucleotide-binding</keyword>
<dbReference type="GO" id="GO:0043138">
    <property type="term" value="F:3'-5' DNA helicase activity"/>
    <property type="evidence" value="ECO:0007669"/>
    <property type="project" value="UniProtKB-EC"/>
</dbReference>
<evidence type="ECO:0000256" key="12">
    <source>
        <dbReference type="SAM" id="Coils"/>
    </source>
</evidence>
<dbReference type="InterPro" id="IPR001650">
    <property type="entry name" value="Helicase_C-like"/>
</dbReference>
<comment type="similarity">
    <text evidence="1 11">Belongs to the helicase family. RecQ subfamily.</text>
</comment>